<evidence type="ECO:0000313" key="2">
    <source>
        <dbReference type="EMBL" id="OAG28756.1"/>
    </source>
</evidence>
<evidence type="ECO:0000313" key="3">
    <source>
        <dbReference type="Proteomes" id="UP000076964"/>
    </source>
</evidence>
<evidence type="ECO:0000256" key="1">
    <source>
        <dbReference type="SAM" id="SignalP"/>
    </source>
</evidence>
<dbReference type="OrthoDB" id="5422833at2"/>
<dbReference type="STRING" id="1795632.TH606_00390"/>
<reference evidence="2 3" key="1">
    <citation type="submission" date="2016-02" db="EMBL/GenBank/DDBJ databases">
        <title>Draft genome sequence of Thermodesulfatator sp. S606.</title>
        <authorList>
            <person name="Lai Q."/>
            <person name="Cao J."/>
            <person name="Dupont S."/>
            <person name="Shao Z."/>
            <person name="Jebbar M."/>
            <person name="Alain K."/>
        </authorList>
    </citation>
    <scope>NUCLEOTIDE SEQUENCE [LARGE SCALE GENOMIC DNA]</scope>
    <source>
        <strain evidence="2 3">S606</strain>
    </source>
</reference>
<sequence>MKKLWWAIFLFWVMKVSAGAATGPGLPKYFKPAPATVDHSKFEILKKDFKSPEEVTRACLSCHNKAGKQIHKSLHWTWTWKGKNNRLMGKAHVINNY</sequence>
<evidence type="ECO:0008006" key="4">
    <source>
        <dbReference type="Google" id="ProtNLM"/>
    </source>
</evidence>
<feature type="signal peptide" evidence="1">
    <location>
        <begin position="1"/>
        <end position="20"/>
    </location>
</feature>
<accession>A0A177EAJ2</accession>
<keyword evidence="1" id="KW-0732">Signal</keyword>
<comment type="caution">
    <text evidence="2">The sequence shown here is derived from an EMBL/GenBank/DDBJ whole genome shotgun (WGS) entry which is preliminary data.</text>
</comment>
<protein>
    <recommendedName>
        <fullName evidence="4">Cytochrome C</fullName>
    </recommendedName>
</protein>
<gene>
    <name evidence="2" type="ORF">TH606_00390</name>
</gene>
<proteinExistence type="predicted"/>
<organism evidence="2 3">
    <name type="scientific">Thermodesulfatator autotrophicus</name>
    <dbReference type="NCBI Taxonomy" id="1795632"/>
    <lineage>
        <taxon>Bacteria</taxon>
        <taxon>Pseudomonadati</taxon>
        <taxon>Thermodesulfobacteriota</taxon>
        <taxon>Thermodesulfobacteria</taxon>
        <taxon>Thermodesulfobacteriales</taxon>
        <taxon>Thermodesulfatatoraceae</taxon>
        <taxon>Thermodesulfatator</taxon>
    </lineage>
</organism>
<dbReference type="AlphaFoldDB" id="A0A177EAJ2"/>
<dbReference type="SUPFAM" id="SSF48695">
    <property type="entry name" value="Multiheme cytochromes"/>
    <property type="match status" value="1"/>
</dbReference>
<name>A0A177EAJ2_9BACT</name>
<dbReference type="Proteomes" id="UP000076964">
    <property type="component" value="Unassembled WGS sequence"/>
</dbReference>
<dbReference type="EMBL" id="LSFI01000001">
    <property type="protein sequence ID" value="OAG28756.1"/>
    <property type="molecule type" value="Genomic_DNA"/>
</dbReference>
<keyword evidence="3" id="KW-1185">Reference proteome</keyword>
<dbReference type="InterPro" id="IPR036280">
    <property type="entry name" value="Multihaem_cyt_sf"/>
</dbReference>
<dbReference type="RefSeq" id="WP_082863438.1">
    <property type="nucleotide sequence ID" value="NZ_LSFI01000001.1"/>
</dbReference>
<feature type="chain" id="PRO_5008060236" description="Cytochrome C" evidence="1">
    <location>
        <begin position="21"/>
        <end position="97"/>
    </location>
</feature>